<reference evidence="5" key="1">
    <citation type="submission" date="2016-06" db="UniProtKB">
        <authorList>
            <consortium name="WormBaseParasite"/>
        </authorList>
    </citation>
    <scope>IDENTIFICATION</scope>
</reference>
<proteinExistence type="predicted"/>
<protein>
    <submittedName>
        <fullName evidence="5">Nucleoprotein TPR</fullName>
    </submittedName>
</protein>
<feature type="coiled-coil region" evidence="1">
    <location>
        <begin position="566"/>
        <end position="614"/>
    </location>
</feature>
<keyword evidence="4" id="KW-1185">Reference proteome</keyword>
<accession>A0A183IY63</accession>
<dbReference type="AlphaFoldDB" id="A0A183IY63"/>
<feature type="region of interest" description="Disordered" evidence="2">
    <location>
        <begin position="677"/>
        <end position="699"/>
    </location>
</feature>
<name>A0A183IY63_9BILA</name>
<evidence type="ECO:0000313" key="4">
    <source>
        <dbReference type="Proteomes" id="UP000270296"/>
    </source>
</evidence>
<evidence type="ECO:0000256" key="2">
    <source>
        <dbReference type="SAM" id="MobiDB-lite"/>
    </source>
</evidence>
<feature type="coiled-coil region" evidence="1">
    <location>
        <begin position="75"/>
        <end position="102"/>
    </location>
</feature>
<sequence>MQSAFETELSRIRHLAEELSSGKEKLVESESKAARFERELSVAKSANADSPECSTIESKSRDQPNYPHPNHAELLAESLQKVKALESQLQIAMDEMEGYKSLACSLEIRLSEVQNESSKESEMSTLSINQLKMDLSVSQEKILKLIDERDAFRGIIGKMEEDNVNRVINAEQELAALQRQAATYESNIALMKSNEDDLVQKAEYLSSSLSLANRELADLASHLKVKEEQMARLNEELVKSREEIQHQNSLVDQITCDLKNAQMLEAKTRTELEEEKQASVHLRHFTEVLGESVERMCERMRELRSEIQGEVNTEALQQFALCSDSAVLEALTNLRNENSSLEKANSDFELRLVQSDQRVKYLEQQELNLAERLKIAEERLNGVMKENADLLNDVKAKNYLKAQCDLAESLNQKLQRSLEDEKQKSIDLEVRLHKLGEDIHAATSISEALKKDLEFANKEVEKVRGLNKKLLEERAKFDPDGVTALRMKLDESEEEISLLRSQVEHSAQNVDNLSKELADTVKQRDGLSSEIAETQKRIRDQGEAIQRVRKVAKKYKMLYDEQVTLRTEAESKLEVMGKEIESSQQECSSVKKENEELRAKLQASISAQQKIEAEAASAPADQETQRVYIICFYWVSEELKFRHDTLSTSHAMCEANLAHLQNRIKSFSLMVSTASSEKASKRGKQTAEAKPSASSSKATPVQLVAAMPATSFAAPLDRFGGQEEPASLTISKVSPRLAPTVASVKPLPSVRL</sequence>
<feature type="compositionally biased region" description="Low complexity" evidence="2">
    <location>
        <begin position="686"/>
        <end position="699"/>
    </location>
</feature>
<feature type="coiled-coil region" evidence="1">
    <location>
        <begin position="331"/>
        <end position="530"/>
    </location>
</feature>
<keyword evidence="1" id="KW-0175">Coiled coil</keyword>
<gene>
    <name evidence="3" type="ORF">SBAD_LOCUS8561</name>
</gene>
<reference evidence="3 4" key="2">
    <citation type="submission" date="2018-11" db="EMBL/GenBank/DDBJ databases">
        <authorList>
            <consortium name="Pathogen Informatics"/>
        </authorList>
    </citation>
    <scope>NUCLEOTIDE SEQUENCE [LARGE SCALE GENOMIC DNA]</scope>
</reference>
<feature type="coiled-coil region" evidence="1">
    <location>
        <begin position="160"/>
        <end position="278"/>
    </location>
</feature>
<evidence type="ECO:0000313" key="5">
    <source>
        <dbReference type="WBParaSite" id="SBAD_0000887201-mRNA-1"/>
    </source>
</evidence>
<dbReference type="EMBL" id="UZAM01011734">
    <property type="protein sequence ID" value="VDP17930.1"/>
    <property type="molecule type" value="Genomic_DNA"/>
</dbReference>
<feature type="region of interest" description="Disordered" evidence="2">
    <location>
        <begin position="40"/>
        <end position="70"/>
    </location>
</feature>
<dbReference type="Proteomes" id="UP000270296">
    <property type="component" value="Unassembled WGS sequence"/>
</dbReference>
<evidence type="ECO:0000256" key="1">
    <source>
        <dbReference type="SAM" id="Coils"/>
    </source>
</evidence>
<evidence type="ECO:0000313" key="3">
    <source>
        <dbReference type="EMBL" id="VDP17930.1"/>
    </source>
</evidence>
<organism evidence="5">
    <name type="scientific">Soboliphyme baturini</name>
    <dbReference type="NCBI Taxonomy" id="241478"/>
    <lineage>
        <taxon>Eukaryota</taxon>
        <taxon>Metazoa</taxon>
        <taxon>Ecdysozoa</taxon>
        <taxon>Nematoda</taxon>
        <taxon>Enoplea</taxon>
        <taxon>Dorylaimia</taxon>
        <taxon>Dioctophymatida</taxon>
        <taxon>Dioctophymatoidea</taxon>
        <taxon>Soboliphymatidae</taxon>
        <taxon>Soboliphyme</taxon>
    </lineage>
</organism>
<dbReference type="WBParaSite" id="SBAD_0000887201-mRNA-1">
    <property type="protein sequence ID" value="SBAD_0000887201-mRNA-1"/>
    <property type="gene ID" value="SBAD_0000887201"/>
</dbReference>